<evidence type="ECO:0000313" key="5">
    <source>
        <dbReference type="EMBL" id="MCQ5061969.1"/>
    </source>
</evidence>
<dbReference type="GO" id="GO:0016020">
    <property type="term" value="C:membrane"/>
    <property type="evidence" value="ECO:0007669"/>
    <property type="project" value="InterPro"/>
</dbReference>
<dbReference type="KEGG" id="fit:Fi14EGH31_07100"/>
<evidence type="ECO:0000259" key="2">
    <source>
        <dbReference type="PROSITE" id="PS51096"/>
    </source>
</evidence>
<organism evidence="3 6">
    <name type="scientific">Faecalibacillus intestinalis</name>
    <dbReference type="NCBI Taxonomy" id="1982626"/>
    <lineage>
        <taxon>Bacteria</taxon>
        <taxon>Bacillati</taxon>
        <taxon>Bacillota</taxon>
        <taxon>Erysipelotrichia</taxon>
        <taxon>Erysipelotrichales</taxon>
        <taxon>Coprobacillaceae</taxon>
        <taxon>Faecalibacillus</taxon>
    </lineage>
</organism>
<gene>
    <name evidence="3" type="ORF">Fi14EGH31_07100</name>
    <name evidence="4" type="ORF">LJD74_13465</name>
    <name evidence="5" type="ORF">NE542_09080</name>
</gene>
<dbReference type="InterPro" id="IPR036662">
    <property type="entry name" value="PTS_EIIA_man-typ_sf"/>
</dbReference>
<dbReference type="Proteomes" id="UP001197827">
    <property type="component" value="Unassembled WGS sequence"/>
</dbReference>
<dbReference type="PANTHER" id="PTHR33799">
    <property type="entry name" value="PTS PERMEASE-RELATED-RELATED"/>
    <property type="match status" value="1"/>
</dbReference>
<evidence type="ECO:0000256" key="1">
    <source>
        <dbReference type="ARBA" id="ARBA00022679"/>
    </source>
</evidence>
<evidence type="ECO:0000313" key="4">
    <source>
        <dbReference type="EMBL" id="MCB8562996.1"/>
    </source>
</evidence>
<dbReference type="AlphaFoldDB" id="A0A7I8DWU2"/>
<reference evidence="4" key="3">
    <citation type="submission" date="2021-10" db="EMBL/GenBank/DDBJ databases">
        <title>Collection of gut derived symbiotic bacterial strains cultured from healthy donors.</title>
        <authorList>
            <person name="Lin H."/>
            <person name="Littmann E."/>
            <person name="Kohout C."/>
            <person name="Pamer E.G."/>
        </authorList>
    </citation>
    <scope>NUCLEOTIDE SEQUENCE</scope>
    <source>
        <strain evidence="4">DFI.5.2</strain>
    </source>
</reference>
<proteinExistence type="predicted"/>
<dbReference type="Proteomes" id="UP001204814">
    <property type="component" value="Unassembled WGS sequence"/>
</dbReference>
<dbReference type="Gene3D" id="3.40.50.510">
    <property type="entry name" value="Phosphotransferase system, mannose-type IIA component"/>
    <property type="match status" value="1"/>
</dbReference>
<sequence>MANIILFSHGQLATGLADSCKLIIGENHFKVLNILLDQNIQEIKNNLDVMIQSFDDNQPVIVVTDIPGGSTTQTAIQRISDNKLLYVVTGMNLGLVMSLSFLSLSQDDEDNKNKIRDAIEESQKGIYLVNDVISCNDELSDDDDL</sequence>
<dbReference type="GeneID" id="70579143"/>
<dbReference type="Proteomes" id="UP000593842">
    <property type="component" value="Chromosome"/>
</dbReference>
<feature type="domain" description="PTS EIIA type-4" evidence="2">
    <location>
        <begin position="1"/>
        <end position="126"/>
    </location>
</feature>
<keyword evidence="1" id="KW-0808">Transferase</keyword>
<reference evidence="5" key="4">
    <citation type="submission" date="2022-06" db="EMBL/GenBank/DDBJ databases">
        <title>Isolation of gut microbiota from human fecal samples.</title>
        <authorList>
            <person name="Pamer E.G."/>
            <person name="Barat B."/>
            <person name="Waligurski E."/>
            <person name="Medina S."/>
            <person name="Paddock L."/>
            <person name="Mostad J."/>
        </authorList>
    </citation>
    <scope>NUCLEOTIDE SEQUENCE</scope>
    <source>
        <strain evidence="5">DFI.6.24</strain>
    </source>
</reference>
<dbReference type="PROSITE" id="PS51096">
    <property type="entry name" value="PTS_EIIA_TYPE_4"/>
    <property type="match status" value="1"/>
</dbReference>
<dbReference type="Pfam" id="PF03610">
    <property type="entry name" value="EIIA-man"/>
    <property type="match status" value="1"/>
</dbReference>
<dbReference type="InterPro" id="IPR051471">
    <property type="entry name" value="Bacterial_PTS_sugar_comp"/>
</dbReference>
<dbReference type="EMBL" id="JAJDKQ010000038">
    <property type="protein sequence ID" value="MCB8562996.1"/>
    <property type="molecule type" value="Genomic_DNA"/>
</dbReference>
<evidence type="ECO:0000313" key="6">
    <source>
        <dbReference type="Proteomes" id="UP000593842"/>
    </source>
</evidence>
<protein>
    <submittedName>
        <fullName evidence="3">PTS N-acetylgalactosamine IIA component</fullName>
    </submittedName>
</protein>
<dbReference type="SUPFAM" id="SSF53062">
    <property type="entry name" value="PTS system fructose IIA component-like"/>
    <property type="match status" value="1"/>
</dbReference>
<dbReference type="EMBL" id="JANGBO010000008">
    <property type="protein sequence ID" value="MCQ5061969.1"/>
    <property type="molecule type" value="Genomic_DNA"/>
</dbReference>
<name>A0A7I8DWU2_9FIRM</name>
<dbReference type="GO" id="GO:0009401">
    <property type="term" value="P:phosphoenolpyruvate-dependent sugar phosphotransferase system"/>
    <property type="evidence" value="ECO:0007669"/>
    <property type="project" value="InterPro"/>
</dbReference>
<accession>A0A7I8DWU2</accession>
<evidence type="ECO:0000313" key="3">
    <source>
        <dbReference type="EMBL" id="BCL56998.1"/>
    </source>
</evidence>
<dbReference type="PANTHER" id="PTHR33799:SF1">
    <property type="entry name" value="PTS SYSTEM MANNOSE-SPECIFIC EIIAB COMPONENT-RELATED"/>
    <property type="match status" value="1"/>
</dbReference>
<dbReference type="GO" id="GO:0016740">
    <property type="term" value="F:transferase activity"/>
    <property type="evidence" value="ECO:0007669"/>
    <property type="project" value="UniProtKB-KW"/>
</dbReference>
<reference evidence="3" key="1">
    <citation type="journal article" date="2020" name="Microbiol. Resour. Announc.">
        <title>Complete Genome Sequence of Faecalibacillus intestinalis JCM 34082, Isolated from Feces from a Healthy Japanese Female.</title>
        <authorList>
            <person name="Sakamoto M."/>
            <person name="Ikeyama N."/>
            <person name="Toyoda A."/>
            <person name="Murakami T."/>
            <person name="Mori H."/>
            <person name="Ohkuma M."/>
        </authorList>
    </citation>
    <scope>NUCLEOTIDE SEQUENCE</scope>
    <source>
        <strain evidence="3">14EGH31</strain>
    </source>
</reference>
<dbReference type="RefSeq" id="WP_117347334.1">
    <property type="nucleotide sequence ID" value="NZ_AP024085.1"/>
</dbReference>
<reference evidence="6" key="2">
    <citation type="submission" date="2020-09" db="EMBL/GenBank/DDBJ databases">
        <title>Complete genome sequencing of Faecalibacillus intestinalis strain 14EGH31.</title>
        <authorList>
            <person name="Sakamoto M."/>
            <person name="Murakami T."/>
            <person name="Mori H."/>
        </authorList>
    </citation>
    <scope>NUCLEOTIDE SEQUENCE [LARGE SCALE GENOMIC DNA]</scope>
    <source>
        <strain evidence="6">14EGH31</strain>
    </source>
</reference>
<dbReference type="InterPro" id="IPR004701">
    <property type="entry name" value="PTS_EIIA_man-typ"/>
</dbReference>
<dbReference type="EMBL" id="AP024085">
    <property type="protein sequence ID" value="BCL56998.1"/>
    <property type="molecule type" value="Genomic_DNA"/>
</dbReference>